<dbReference type="OrthoDB" id="9809003at2"/>
<organism evidence="1 2">
    <name type="scientific">Candidatus Methylospira mobilis</name>
    <dbReference type="NCBI Taxonomy" id="1808979"/>
    <lineage>
        <taxon>Bacteria</taxon>
        <taxon>Pseudomonadati</taxon>
        <taxon>Pseudomonadota</taxon>
        <taxon>Gammaproteobacteria</taxon>
        <taxon>Methylococcales</taxon>
        <taxon>Methylococcaceae</taxon>
        <taxon>Candidatus Methylospira</taxon>
    </lineage>
</organism>
<dbReference type="Gene3D" id="2.10.260.10">
    <property type="match status" value="1"/>
</dbReference>
<protein>
    <submittedName>
        <fullName evidence="1">AbrB/MazE/SpoVT family DNA-binding domain-containing protein</fullName>
    </submittedName>
</protein>
<gene>
    <name evidence="1" type="ORF">F6R98_15980</name>
</gene>
<dbReference type="KEGG" id="mmob:F6R98_15980"/>
<sequence length="69" mass="7619">MAFQVSQGGQIVIPAEICRKMGLSSGDQVLLRWSDEACQSARVRCGDWNACNEFFATTVDVIRGYDTIC</sequence>
<dbReference type="NCBIfam" id="TIGR01439">
    <property type="entry name" value="lp_hng_hel_AbrB"/>
    <property type="match status" value="1"/>
</dbReference>
<dbReference type="InParanoid" id="A0A5Q0BPN1"/>
<proteinExistence type="predicted"/>
<dbReference type="EMBL" id="CP044205">
    <property type="protein sequence ID" value="QFY45152.1"/>
    <property type="molecule type" value="Genomic_DNA"/>
</dbReference>
<evidence type="ECO:0000313" key="2">
    <source>
        <dbReference type="Proteomes" id="UP000325755"/>
    </source>
</evidence>
<dbReference type="InterPro" id="IPR007159">
    <property type="entry name" value="SpoVT-AbrB_dom"/>
</dbReference>
<dbReference type="SUPFAM" id="SSF89447">
    <property type="entry name" value="AbrB/MazE/MraZ-like"/>
    <property type="match status" value="1"/>
</dbReference>
<dbReference type="Proteomes" id="UP000325755">
    <property type="component" value="Chromosome"/>
</dbReference>
<dbReference type="AlphaFoldDB" id="A0A5Q0BPN1"/>
<dbReference type="GO" id="GO:0003677">
    <property type="term" value="F:DNA binding"/>
    <property type="evidence" value="ECO:0007669"/>
    <property type="project" value="UniProtKB-KW"/>
</dbReference>
<keyword evidence="1" id="KW-0238">DNA-binding</keyword>
<keyword evidence="2" id="KW-1185">Reference proteome</keyword>
<accession>A0A5Q0BPN1</accession>
<evidence type="ECO:0000313" key="1">
    <source>
        <dbReference type="EMBL" id="QFY45152.1"/>
    </source>
</evidence>
<name>A0A5Q0BPN1_9GAMM</name>
<reference evidence="1 2" key="1">
    <citation type="submission" date="2019-09" db="EMBL/GenBank/DDBJ databases">
        <title>Ecophysiology of the spiral-shaped methanotroph Methylospira mobilis as revealed by the complete genome sequence.</title>
        <authorList>
            <person name="Oshkin I.Y."/>
            <person name="Dedysh S.N."/>
            <person name="Miroshnikov K."/>
            <person name="Danilova O.V."/>
            <person name="Hakobyan A."/>
            <person name="Liesack W."/>
        </authorList>
    </citation>
    <scope>NUCLEOTIDE SEQUENCE [LARGE SCALE GENOMIC DNA]</scope>
    <source>
        <strain evidence="1 2">Shm1</strain>
    </source>
</reference>
<dbReference type="InterPro" id="IPR037914">
    <property type="entry name" value="SpoVT-AbrB_sf"/>
</dbReference>